<keyword evidence="1" id="KW-0812">Transmembrane</keyword>
<evidence type="ECO:0000256" key="1">
    <source>
        <dbReference type="SAM" id="Phobius"/>
    </source>
</evidence>
<name>A0A974HSC1_XENLA</name>
<evidence type="ECO:0000313" key="3">
    <source>
        <dbReference type="Proteomes" id="UP000694892"/>
    </source>
</evidence>
<keyword evidence="1" id="KW-1133">Transmembrane helix</keyword>
<protein>
    <submittedName>
        <fullName evidence="2">Uncharacterized protein</fullName>
    </submittedName>
</protein>
<dbReference type="AlphaFoldDB" id="A0A974HSC1"/>
<dbReference type="EMBL" id="CM004470">
    <property type="protein sequence ID" value="OCT88126.1"/>
    <property type="molecule type" value="Genomic_DNA"/>
</dbReference>
<evidence type="ECO:0000313" key="2">
    <source>
        <dbReference type="EMBL" id="OCT88126.1"/>
    </source>
</evidence>
<sequence length="91" mass="9551">MAEKAKSFSVTSLNCLWTLALICIYVFLSPVLLGPLKKPTAAACIGLCTQGGPRGLELVVPPMSSLTLVPIYRESRPCVCGGGQTPHCSST</sequence>
<gene>
    <name evidence="2" type="ORF">XELAEV_18016758mg</name>
</gene>
<proteinExistence type="predicted"/>
<reference evidence="3" key="1">
    <citation type="journal article" date="2016" name="Nature">
        <title>Genome evolution in the allotetraploid frog Xenopus laevis.</title>
        <authorList>
            <person name="Session A.M."/>
            <person name="Uno Y."/>
            <person name="Kwon T."/>
            <person name="Chapman J.A."/>
            <person name="Toyoda A."/>
            <person name="Takahashi S."/>
            <person name="Fukui A."/>
            <person name="Hikosaka A."/>
            <person name="Suzuki A."/>
            <person name="Kondo M."/>
            <person name="van Heeringen S.J."/>
            <person name="Quigley I."/>
            <person name="Heinz S."/>
            <person name="Ogino H."/>
            <person name="Ochi H."/>
            <person name="Hellsten U."/>
            <person name="Lyons J.B."/>
            <person name="Simakov O."/>
            <person name="Putnam N."/>
            <person name="Stites J."/>
            <person name="Kuroki Y."/>
            <person name="Tanaka T."/>
            <person name="Michiue T."/>
            <person name="Watanabe M."/>
            <person name="Bogdanovic O."/>
            <person name="Lister R."/>
            <person name="Georgiou G."/>
            <person name="Paranjpe S.S."/>
            <person name="van Kruijsbergen I."/>
            <person name="Shu S."/>
            <person name="Carlson J."/>
            <person name="Kinoshita T."/>
            <person name="Ohta Y."/>
            <person name="Mawaribuchi S."/>
            <person name="Jenkins J."/>
            <person name="Grimwood J."/>
            <person name="Schmutz J."/>
            <person name="Mitros T."/>
            <person name="Mozaffari S.V."/>
            <person name="Suzuki Y."/>
            <person name="Haramoto Y."/>
            <person name="Yamamoto T.S."/>
            <person name="Takagi C."/>
            <person name="Heald R."/>
            <person name="Miller K."/>
            <person name="Haudenschild C."/>
            <person name="Kitzman J."/>
            <person name="Nakayama T."/>
            <person name="Izutsu Y."/>
            <person name="Robert J."/>
            <person name="Fortriede J."/>
            <person name="Burns K."/>
            <person name="Lotay V."/>
            <person name="Karimi K."/>
            <person name="Yasuoka Y."/>
            <person name="Dichmann D.S."/>
            <person name="Flajnik M.F."/>
            <person name="Houston D.W."/>
            <person name="Shendure J."/>
            <person name="DuPasquier L."/>
            <person name="Vize P.D."/>
            <person name="Zorn A.M."/>
            <person name="Ito M."/>
            <person name="Marcotte E.M."/>
            <person name="Wallingford J.B."/>
            <person name="Ito Y."/>
            <person name="Asashima M."/>
            <person name="Ueno N."/>
            <person name="Matsuda Y."/>
            <person name="Veenstra G.J."/>
            <person name="Fujiyama A."/>
            <person name="Harland R.M."/>
            <person name="Taira M."/>
            <person name="Rokhsar D.S."/>
        </authorList>
    </citation>
    <scope>NUCLEOTIDE SEQUENCE [LARGE SCALE GENOMIC DNA]</scope>
    <source>
        <strain evidence="3">J</strain>
    </source>
</reference>
<keyword evidence="1" id="KW-0472">Membrane</keyword>
<dbReference type="Proteomes" id="UP000694892">
    <property type="component" value="Chromosome 3L"/>
</dbReference>
<organism evidence="2 3">
    <name type="scientific">Xenopus laevis</name>
    <name type="common">African clawed frog</name>
    <dbReference type="NCBI Taxonomy" id="8355"/>
    <lineage>
        <taxon>Eukaryota</taxon>
        <taxon>Metazoa</taxon>
        <taxon>Chordata</taxon>
        <taxon>Craniata</taxon>
        <taxon>Vertebrata</taxon>
        <taxon>Euteleostomi</taxon>
        <taxon>Amphibia</taxon>
        <taxon>Batrachia</taxon>
        <taxon>Anura</taxon>
        <taxon>Pipoidea</taxon>
        <taxon>Pipidae</taxon>
        <taxon>Xenopodinae</taxon>
        <taxon>Xenopus</taxon>
        <taxon>Xenopus</taxon>
    </lineage>
</organism>
<feature type="transmembrane region" description="Helical" evidence="1">
    <location>
        <begin position="12"/>
        <end position="33"/>
    </location>
</feature>
<accession>A0A974HSC1</accession>